<dbReference type="InterPro" id="IPR036867">
    <property type="entry name" value="R3H_dom_sf"/>
</dbReference>
<feature type="region of interest" description="Disordered" evidence="1">
    <location>
        <begin position="1"/>
        <end position="39"/>
    </location>
</feature>
<dbReference type="AlphaFoldDB" id="A0A830HCF4"/>
<dbReference type="SMART" id="SM00443">
    <property type="entry name" value="G_patch"/>
    <property type="match status" value="1"/>
</dbReference>
<evidence type="ECO:0000313" key="5">
    <source>
        <dbReference type="Proteomes" id="UP000660262"/>
    </source>
</evidence>
<sequence>MDELASLDADALDARVESESSDLDIPLEDSESEEISPSSAALLQWASGSFSALGLEGSSSGGGYSSSSDDSGDDDYTGVTAEKALQFPVGGLLQSEKHKKPLSKAEAALDAAASKAERMLEREWASKNSKSKKASQNRPANLKKDMRKERMQALRIERVEKKAKKHNKMEARANGRGDEKNTESLADVAKRLATFASAAASAKKSDTMRVDGFLVANDGAYRRDIHRLAQLHGLRSATMGDRGHVSIVVTADARAPPRALTKQQADEAATILSQRGLQAAGAAAGLSKKNTREHLKLMAAAATAGARHGGGAKGALEAMAAYNGPSKAYKKLARGLMRQSQAEAEVAERRSAAAGNADGGAGASSSKGGDSSKKDRVDKDEELARAYKSASTSTFAGFEAHTSGFGSRMLAKMGWAPGQGLGADGQGREEPIFASKRAKGLGLGAD</sequence>
<gene>
    <name evidence="4" type="ORF">PPROV_000379800</name>
</gene>
<accession>A0A830HCF4</accession>
<organism evidence="4 5">
    <name type="scientific">Pycnococcus provasolii</name>
    <dbReference type="NCBI Taxonomy" id="41880"/>
    <lineage>
        <taxon>Eukaryota</taxon>
        <taxon>Viridiplantae</taxon>
        <taxon>Chlorophyta</taxon>
        <taxon>Pseudoscourfieldiophyceae</taxon>
        <taxon>Pseudoscourfieldiales</taxon>
        <taxon>Pycnococcaceae</taxon>
        <taxon>Pycnococcus</taxon>
    </lineage>
</organism>
<feature type="compositionally biased region" description="Basic and acidic residues" evidence="1">
    <location>
        <begin position="168"/>
        <end position="182"/>
    </location>
</feature>
<dbReference type="PROSITE" id="PS50174">
    <property type="entry name" value="G_PATCH"/>
    <property type="match status" value="1"/>
</dbReference>
<evidence type="ECO:0008006" key="6">
    <source>
        <dbReference type="Google" id="ProtNLM"/>
    </source>
</evidence>
<protein>
    <recommendedName>
        <fullName evidence="6">G-patch domain-containing protein</fullName>
    </recommendedName>
</protein>
<feature type="region of interest" description="Disordered" evidence="1">
    <location>
        <begin position="340"/>
        <end position="385"/>
    </location>
</feature>
<evidence type="ECO:0000259" key="2">
    <source>
        <dbReference type="PROSITE" id="PS50174"/>
    </source>
</evidence>
<dbReference type="SUPFAM" id="SSF82708">
    <property type="entry name" value="R3H domain"/>
    <property type="match status" value="1"/>
</dbReference>
<dbReference type="InterPro" id="IPR000467">
    <property type="entry name" value="G_patch_dom"/>
</dbReference>
<evidence type="ECO:0000256" key="1">
    <source>
        <dbReference type="SAM" id="MobiDB-lite"/>
    </source>
</evidence>
<feature type="compositionally biased region" description="Low complexity" evidence="1">
    <location>
        <begin position="104"/>
        <end position="114"/>
    </location>
</feature>
<name>A0A830HCF4_9CHLO</name>
<comment type="caution">
    <text evidence="4">The sequence shown here is derived from an EMBL/GenBank/DDBJ whole genome shotgun (WGS) entry which is preliminary data.</text>
</comment>
<feature type="region of interest" description="Disordered" evidence="1">
    <location>
        <begin position="162"/>
        <end position="182"/>
    </location>
</feature>
<proteinExistence type="predicted"/>
<keyword evidence="5" id="KW-1185">Reference proteome</keyword>
<evidence type="ECO:0000259" key="3">
    <source>
        <dbReference type="PROSITE" id="PS51061"/>
    </source>
</evidence>
<feature type="region of interest" description="Disordered" evidence="1">
    <location>
        <begin position="416"/>
        <end position="446"/>
    </location>
</feature>
<evidence type="ECO:0000313" key="4">
    <source>
        <dbReference type="EMBL" id="GHP05046.1"/>
    </source>
</evidence>
<dbReference type="PANTHER" id="PTHR47423">
    <property type="entry name" value="G-PATCH DOMAIN CONTAINING PROTEIN"/>
    <property type="match status" value="1"/>
</dbReference>
<feature type="domain" description="R3H" evidence="3">
    <location>
        <begin position="182"/>
        <end position="253"/>
    </location>
</feature>
<dbReference type="EMBL" id="BNJQ01000009">
    <property type="protein sequence ID" value="GHP05046.1"/>
    <property type="molecule type" value="Genomic_DNA"/>
</dbReference>
<reference evidence="4" key="1">
    <citation type="submission" date="2020-10" db="EMBL/GenBank/DDBJ databases">
        <title>Unveiling of a novel bifunctional photoreceptor, Dualchrome1, isolated from a cosmopolitan green alga.</title>
        <authorList>
            <person name="Suzuki S."/>
            <person name="Kawachi M."/>
        </authorList>
    </citation>
    <scope>NUCLEOTIDE SEQUENCE</scope>
    <source>
        <strain evidence="4">NIES 2893</strain>
    </source>
</reference>
<dbReference type="GO" id="GO:0003676">
    <property type="term" value="F:nucleic acid binding"/>
    <property type="evidence" value="ECO:0007669"/>
    <property type="project" value="UniProtKB-UniRule"/>
</dbReference>
<dbReference type="PANTHER" id="PTHR47423:SF2">
    <property type="entry name" value="PROTEIN SQS1"/>
    <property type="match status" value="1"/>
</dbReference>
<dbReference type="OrthoDB" id="21470at2759"/>
<dbReference type="PROSITE" id="PS51061">
    <property type="entry name" value="R3H"/>
    <property type="match status" value="1"/>
</dbReference>
<dbReference type="InterPro" id="IPR001374">
    <property type="entry name" value="R3H_dom"/>
</dbReference>
<feature type="compositionally biased region" description="Basic and acidic residues" evidence="1">
    <location>
        <begin position="370"/>
        <end position="385"/>
    </location>
</feature>
<feature type="region of interest" description="Disordered" evidence="1">
    <location>
        <begin position="56"/>
        <end position="143"/>
    </location>
</feature>
<dbReference type="Proteomes" id="UP000660262">
    <property type="component" value="Unassembled WGS sequence"/>
</dbReference>
<feature type="compositionally biased region" description="Basic and acidic residues" evidence="1">
    <location>
        <begin position="115"/>
        <end position="125"/>
    </location>
</feature>
<feature type="compositionally biased region" description="Acidic residues" evidence="1">
    <location>
        <begin position="19"/>
        <end position="34"/>
    </location>
</feature>
<dbReference type="Pfam" id="PF01585">
    <property type="entry name" value="G-patch"/>
    <property type="match status" value="1"/>
</dbReference>
<feature type="domain" description="G-patch" evidence="2">
    <location>
        <begin position="402"/>
        <end position="446"/>
    </location>
</feature>